<dbReference type="GO" id="GO:0015031">
    <property type="term" value="P:protein transport"/>
    <property type="evidence" value="ECO:0007669"/>
    <property type="project" value="UniProtKB-KW"/>
</dbReference>
<dbReference type="STRING" id="429701.A0A2G9FWM0"/>
<evidence type="ECO:0000256" key="1">
    <source>
        <dbReference type="RuleBase" id="RU367079"/>
    </source>
</evidence>
<dbReference type="PANTHER" id="PTHR14146">
    <property type="entry name" value="EXOCYST COMPLEX COMPONENT 4"/>
    <property type="match status" value="1"/>
</dbReference>
<comment type="function">
    <text evidence="1">Component of the exocyst complex involved in the docking of exocytic vesicles with fusion sites on the plasma membrane.</text>
</comment>
<proteinExistence type="inferred from homology"/>
<dbReference type="GO" id="GO:0090522">
    <property type="term" value="P:vesicle tethering involved in exocytosis"/>
    <property type="evidence" value="ECO:0007669"/>
    <property type="project" value="UniProtKB-UniRule"/>
</dbReference>
<organism evidence="3 4">
    <name type="scientific">Handroanthus impetiginosus</name>
    <dbReference type="NCBI Taxonomy" id="429701"/>
    <lineage>
        <taxon>Eukaryota</taxon>
        <taxon>Viridiplantae</taxon>
        <taxon>Streptophyta</taxon>
        <taxon>Embryophyta</taxon>
        <taxon>Tracheophyta</taxon>
        <taxon>Spermatophyta</taxon>
        <taxon>Magnoliopsida</taxon>
        <taxon>eudicotyledons</taxon>
        <taxon>Gunneridae</taxon>
        <taxon>Pentapetalae</taxon>
        <taxon>asterids</taxon>
        <taxon>lamiids</taxon>
        <taxon>Lamiales</taxon>
        <taxon>Bignoniaceae</taxon>
        <taxon>Crescentiina</taxon>
        <taxon>Tabebuia alliance</taxon>
        <taxon>Handroanthus</taxon>
    </lineage>
</organism>
<comment type="caution">
    <text evidence="3">The sequence shown here is derived from an EMBL/GenBank/DDBJ whole genome shotgun (WGS) entry which is preliminary data.</text>
</comment>
<dbReference type="GO" id="GO:0000145">
    <property type="term" value="C:exocyst"/>
    <property type="evidence" value="ECO:0007669"/>
    <property type="project" value="UniProtKB-UniRule"/>
</dbReference>
<accession>A0A2G9FWM0</accession>
<reference evidence="4" key="1">
    <citation type="journal article" date="2018" name="Gigascience">
        <title>Genome assembly of the Pink Ipe (Handroanthus impetiginosus, Bignoniaceae), a highly valued, ecologically keystone Neotropical timber forest tree.</title>
        <authorList>
            <person name="Silva-Junior O.B."/>
            <person name="Grattapaglia D."/>
            <person name="Novaes E."/>
            <person name="Collevatti R.G."/>
        </authorList>
    </citation>
    <scope>NUCLEOTIDE SEQUENCE [LARGE SCALE GENOMIC DNA]</scope>
    <source>
        <strain evidence="4">cv. UFG-1</strain>
    </source>
</reference>
<evidence type="ECO:0000313" key="3">
    <source>
        <dbReference type="EMBL" id="PIM97448.1"/>
    </source>
</evidence>
<sequence length="105" mass="11395">MDDDHLAQVGALQDVRSELMKLRGAIFYKVLDELHAHLYNKGECSSVVSSMNESDDAIPTSTAVTISMNYSHSLSRRTRLHKGDNNLGAHGAGDGFYRPSSVDGG</sequence>
<gene>
    <name evidence="3" type="ORF">CDL12_30082</name>
</gene>
<keyword evidence="1" id="KW-0268">Exocytosis</keyword>
<dbReference type="OrthoDB" id="272977at2759"/>
<dbReference type="PANTHER" id="PTHR14146:SF0">
    <property type="entry name" value="EXOCYST COMPLEX COMPONENT 4"/>
    <property type="match status" value="1"/>
</dbReference>
<dbReference type="GO" id="GO:0006612">
    <property type="term" value="P:protein targeting to membrane"/>
    <property type="evidence" value="ECO:0007669"/>
    <property type="project" value="UniProtKB-UniRule"/>
</dbReference>
<feature type="region of interest" description="Disordered" evidence="2">
    <location>
        <begin position="81"/>
        <end position="105"/>
    </location>
</feature>
<dbReference type="Proteomes" id="UP000231279">
    <property type="component" value="Unassembled WGS sequence"/>
</dbReference>
<keyword evidence="1" id="KW-0653">Protein transport</keyword>
<dbReference type="GO" id="GO:0006893">
    <property type="term" value="P:Golgi to plasma membrane transport"/>
    <property type="evidence" value="ECO:0007669"/>
    <property type="project" value="TreeGrafter"/>
</dbReference>
<name>A0A2G9FWM0_9LAMI</name>
<comment type="similarity">
    <text evidence="1">Belongs to the SEC8 family.</text>
</comment>
<keyword evidence="4" id="KW-1185">Reference proteome</keyword>
<dbReference type="EMBL" id="NKXS01009688">
    <property type="protein sequence ID" value="PIM97448.1"/>
    <property type="molecule type" value="Genomic_DNA"/>
</dbReference>
<evidence type="ECO:0000313" key="4">
    <source>
        <dbReference type="Proteomes" id="UP000231279"/>
    </source>
</evidence>
<protein>
    <recommendedName>
        <fullName evidence="1">Exocyst complex component Sec8</fullName>
    </recommendedName>
</protein>
<dbReference type="AlphaFoldDB" id="A0A2G9FWM0"/>
<evidence type="ECO:0000256" key="2">
    <source>
        <dbReference type="SAM" id="MobiDB-lite"/>
    </source>
</evidence>
<dbReference type="InterPro" id="IPR039682">
    <property type="entry name" value="Sec8/EXOC4"/>
</dbReference>
<keyword evidence="1" id="KW-0813">Transport</keyword>